<name>A0A418YGA6_9GAMM</name>
<dbReference type="EMBL" id="QZCH01000007">
    <property type="protein sequence ID" value="RJG48661.1"/>
    <property type="molecule type" value="Genomic_DNA"/>
</dbReference>
<feature type="chain" id="PRO_5019099576" evidence="1">
    <location>
        <begin position="24"/>
        <end position="108"/>
    </location>
</feature>
<evidence type="ECO:0000256" key="1">
    <source>
        <dbReference type="SAM" id="SignalP"/>
    </source>
</evidence>
<evidence type="ECO:0000313" key="2">
    <source>
        <dbReference type="EMBL" id="RJG48661.1"/>
    </source>
</evidence>
<gene>
    <name evidence="2" type="ORF">D1Z90_07315</name>
</gene>
<dbReference type="Proteomes" id="UP000283255">
    <property type="component" value="Unassembled WGS sequence"/>
</dbReference>
<dbReference type="RefSeq" id="WP_119910102.1">
    <property type="nucleotide sequence ID" value="NZ_QZCH01000007.1"/>
</dbReference>
<evidence type="ECO:0000313" key="3">
    <source>
        <dbReference type="Proteomes" id="UP000283255"/>
    </source>
</evidence>
<dbReference type="OrthoDB" id="6402904at2"/>
<protein>
    <submittedName>
        <fullName evidence="2">Uncharacterized protein</fullName>
    </submittedName>
</protein>
<organism evidence="2 3">
    <name type="scientific">Motilimonas pumila</name>
    <dbReference type="NCBI Taxonomy" id="2303987"/>
    <lineage>
        <taxon>Bacteria</taxon>
        <taxon>Pseudomonadati</taxon>
        <taxon>Pseudomonadota</taxon>
        <taxon>Gammaproteobacteria</taxon>
        <taxon>Alteromonadales</taxon>
        <taxon>Alteromonadales genera incertae sedis</taxon>
        <taxon>Motilimonas</taxon>
    </lineage>
</organism>
<reference evidence="2 3" key="2">
    <citation type="submission" date="2019-01" db="EMBL/GenBank/DDBJ databases">
        <title>Motilimonas pumilus sp. nov., isolated from the gut of sea cucumber (Apostichopus japonicus).</title>
        <authorList>
            <person name="Wang F.-Q."/>
            <person name="Ren L.-H."/>
            <person name="Lin Y.-W."/>
            <person name="Sun G.-H."/>
            <person name="Du Z.-J."/>
            <person name="Zhao J.-X."/>
            <person name="Liu X.-J."/>
            <person name="Liu L.-J."/>
        </authorList>
    </citation>
    <scope>NUCLEOTIDE SEQUENCE [LARGE SCALE GENOMIC DNA]</scope>
    <source>
        <strain evidence="2 3">PLHSC7-2</strain>
    </source>
</reference>
<proteinExistence type="predicted"/>
<dbReference type="AlphaFoldDB" id="A0A418YGA6"/>
<reference evidence="2 3" key="1">
    <citation type="submission" date="2018-09" db="EMBL/GenBank/DDBJ databases">
        <authorList>
            <person name="Wang F."/>
        </authorList>
    </citation>
    <scope>NUCLEOTIDE SEQUENCE [LARGE SCALE GENOMIC DNA]</scope>
    <source>
        <strain evidence="2 3">PLHSC7-2</strain>
    </source>
</reference>
<accession>A0A418YGA6</accession>
<comment type="caution">
    <text evidence="2">The sequence shown here is derived from an EMBL/GenBank/DDBJ whole genome shotgun (WGS) entry which is preliminary data.</text>
</comment>
<keyword evidence="3" id="KW-1185">Reference proteome</keyword>
<keyword evidence="1" id="KW-0732">Signal</keyword>
<feature type="signal peptide" evidence="1">
    <location>
        <begin position="1"/>
        <end position="23"/>
    </location>
</feature>
<sequence>MNVGKISCFLGMLIFGTSMQVVAEGGLWAKCAIETATGSKQVAQFKVSDTEINEALLDRKGRELSQSGFVYAEDGKTKLKISTVFQCVTLEGDFTQVAALEIEQAYPE</sequence>